<evidence type="ECO:0000313" key="6">
    <source>
        <dbReference type="EMBL" id="NRV10757.1"/>
    </source>
</evidence>
<dbReference type="SMART" id="SM00347">
    <property type="entry name" value="HTH_MARR"/>
    <property type="match status" value="1"/>
</dbReference>
<evidence type="ECO:0000313" key="5">
    <source>
        <dbReference type="EMBL" id="AJH00480.1"/>
    </source>
</evidence>
<reference evidence="7" key="1">
    <citation type="submission" date="2014-12" db="EMBL/GenBank/DDBJ databases">
        <title>Genome sequence of Clostridium beijerinckii strain 59B.</title>
        <authorList>
            <person name="Little G.T."/>
            <person name="Minton N.P."/>
        </authorList>
    </citation>
    <scope>NUCLEOTIDE SEQUENCE [LARGE SCALE GENOMIC DNA]</scope>
    <source>
        <strain evidence="7">59B</strain>
    </source>
</reference>
<dbReference type="STRING" id="1520.LF65_03932"/>
<dbReference type="PRINTS" id="PR00598">
    <property type="entry name" value="HTHMARR"/>
</dbReference>
<keyword evidence="2 6" id="KW-0238">DNA-binding</keyword>
<protein>
    <submittedName>
        <fullName evidence="5 6">MarR family transcriptional regulator</fullName>
    </submittedName>
</protein>
<reference evidence="6" key="3">
    <citation type="submission" date="2020-05" db="EMBL/GenBank/DDBJ databases">
        <title>Genomic insights into acetone-butanol-ethanol (ABE) fermentation by sequencing solventogenic clostridia strains.</title>
        <authorList>
            <person name="Brown S."/>
        </authorList>
    </citation>
    <scope>NUCLEOTIDE SEQUENCE</scope>
    <source>
        <strain evidence="6">DJ126</strain>
    </source>
</reference>
<dbReference type="InterPro" id="IPR000835">
    <property type="entry name" value="HTH_MarR-typ"/>
</dbReference>
<evidence type="ECO:0000259" key="4">
    <source>
        <dbReference type="PROSITE" id="PS50995"/>
    </source>
</evidence>
<dbReference type="InterPro" id="IPR036390">
    <property type="entry name" value="WH_DNA-bd_sf"/>
</dbReference>
<evidence type="ECO:0000256" key="2">
    <source>
        <dbReference type="ARBA" id="ARBA00023125"/>
    </source>
</evidence>
<dbReference type="PANTHER" id="PTHR42756">
    <property type="entry name" value="TRANSCRIPTIONAL REGULATOR, MARR"/>
    <property type="match status" value="1"/>
</dbReference>
<keyword evidence="1" id="KW-0805">Transcription regulation</keyword>
<dbReference type="KEGG" id="cbei:LF65_03932"/>
<dbReference type="Gene3D" id="1.10.10.10">
    <property type="entry name" value="Winged helix-like DNA-binding domain superfamily/Winged helix DNA-binding domain"/>
    <property type="match status" value="1"/>
</dbReference>
<feature type="domain" description="HTH marR-type" evidence="4">
    <location>
        <begin position="1"/>
        <end position="144"/>
    </location>
</feature>
<keyword evidence="3" id="KW-0804">Transcription</keyword>
<reference evidence="5" key="2">
    <citation type="submission" date="2016-02" db="EMBL/GenBank/DDBJ databases">
        <title>Genome sequence of Clostridium beijerinckii strain 59B.</title>
        <authorList>
            <person name="Little G.T."/>
            <person name="Minton N.P."/>
        </authorList>
    </citation>
    <scope>NUCLEOTIDE SEQUENCE</scope>
    <source>
        <strain evidence="5">NCIMB 14988</strain>
    </source>
</reference>
<dbReference type="PANTHER" id="PTHR42756:SF1">
    <property type="entry name" value="TRANSCRIPTIONAL REPRESSOR OF EMRAB OPERON"/>
    <property type="match status" value="1"/>
</dbReference>
<dbReference type="EMBL" id="JABSXK010000001">
    <property type="protein sequence ID" value="NRV10757.1"/>
    <property type="molecule type" value="Genomic_DNA"/>
</dbReference>
<dbReference type="RefSeq" id="WP_041898267.1">
    <property type="nucleotide sequence ID" value="NZ_CP010086.2"/>
</dbReference>
<proteinExistence type="predicted"/>
<evidence type="ECO:0000256" key="3">
    <source>
        <dbReference type="ARBA" id="ARBA00023163"/>
    </source>
</evidence>
<dbReference type="GO" id="GO:0003700">
    <property type="term" value="F:DNA-binding transcription factor activity"/>
    <property type="evidence" value="ECO:0007669"/>
    <property type="project" value="InterPro"/>
</dbReference>
<dbReference type="SUPFAM" id="SSF46785">
    <property type="entry name" value="Winged helix' DNA-binding domain"/>
    <property type="match status" value="1"/>
</dbReference>
<evidence type="ECO:0000256" key="1">
    <source>
        <dbReference type="ARBA" id="ARBA00023015"/>
    </source>
</evidence>
<dbReference type="Proteomes" id="UP000031866">
    <property type="component" value="Chromosome"/>
</dbReference>
<dbReference type="AlphaFoldDB" id="A0A0B5QDZ3"/>
<gene>
    <name evidence="6" type="ORF">DFH45_003720</name>
    <name evidence="5" type="ORF">LF65_03932</name>
</gene>
<dbReference type="EMBL" id="CP010086">
    <property type="protein sequence ID" value="AJH00480.1"/>
    <property type="molecule type" value="Genomic_DNA"/>
</dbReference>
<organism evidence="5 7">
    <name type="scientific">Clostridium beijerinckii</name>
    <name type="common">Clostridium MP</name>
    <dbReference type="NCBI Taxonomy" id="1520"/>
    <lineage>
        <taxon>Bacteria</taxon>
        <taxon>Bacillati</taxon>
        <taxon>Bacillota</taxon>
        <taxon>Clostridia</taxon>
        <taxon>Eubacteriales</taxon>
        <taxon>Clostridiaceae</taxon>
        <taxon>Clostridium</taxon>
    </lineage>
</organism>
<accession>A0A0B5QDZ3</accession>
<dbReference type="PROSITE" id="PS50995">
    <property type="entry name" value="HTH_MARR_2"/>
    <property type="match status" value="1"/>
</dbReference>
<dbReference type="Proteomes" id="UP000821656">
    <property type="component" value="Unassembled WGS sequence"/>
</dbReference>
<dbReference type="InterPro" id="IPR036388">
    <property type="entry name" value="WH-like_DNA-bd_sf"/>
</dbReference>
<dbReference type="OrthoDB" id="1904181at2"/>
<evidence type="ECO:0000313" key="7">
    <source>
        <dbReference type="Proteomes" id="UP000031866"/>
    </source>
</evidence>
<dbReference type="Pfam" id="PF01047">
    <property type="entry name" value="MarR"/>
    <property type="match status" value="1"/>
</dbReference>
<dbReference type="GO" id="GO:0003677">
    <property type="term" value="F:DNA binding"/>
    <property type="evidence" value="ECO:0007669"/>
    <property type="project" value="UniProtKB-KW"/>
</dbReference>
<name>A0A0B5QDZ3_CLOBE</name>
<sequence length="149" mass="18029">MDKECKKQIDEFNILWHRMLFESSYKDIEAKYTRIKGLSDNEISIIRIISEKEEVIIRDILEILNIPKSTLTNMIDRLEKRNLIRRSISKRDRRSYKLELTEEGKKAQEEHIKFEEEIYGKVMISLDTYEERENLLNIMRKIVYNISSR</sequence>